<dbReference type="AlphaFoldDB" id="A0A4C1T4W5"/>
<reference evidence="1 2" key="1">
    <citation type="journal article" date="2019" name="Commun. Biol.">
        <title>The bagworm genome reveals a unique fibroin gene that provides high tensile strength.</title>
        <authorList>
            <person name="Kono N."/>
            <person name="Nakamura H."/>
            <person name="Ohtoshi R."/>
            <person name="Tomita M."/>
            <person name="Numata K."/>
            <person name="Arakawa K."/>
        </authorList>
    </citation>
    <scope>NUCLEOTIDE SEQUENCE [LARGE SCALE GENOMIC DNA]</scope>
</reference>
<proteinExistence type="predicted"/>
<comment type="caution">
    <text evidence="1">The sequence shown here is derived from an EMBL/GenBank/DDBJ whole genome shotgun (WGS) entry which is preliminary data.</text>
</comment>
<evidence type="ECO:0000313" key="2">
    <source>
        <dbReference type="Proteomes" id="UP000299102"/>
    </source>
</evidence>
<dbReference type="EMBL" id="BGZK01000034">
    <property type="protein sequence ID" value="GBP09256.1"/>
    <property type="molecule type" value="Genomic_DNA"/>
</dbReference>
<organism evidence="1 2">
    <name type="scientific">Eumeta variegata</name>
    <name type="common">Bagworm moth</name>
    <name type="synonym">Eumeta japonica</name>
    <dbReference type="NCBI Taxonomy" id="151549"/>
    <lineage>
        <taxon>Eukaryota</taxon>
        <taxon>Metazoa</taxon>
        <taxon>Ecdysozoa</taxon>
        <taxon>Arthropoda</taxon>
        <taxon>Hexapoda</taxon>
        <taxon>Insecta</taxon>
        <taxon>Pterygota</taxon>
        <taxon>Neoptera</taxon>
        <taxon>Endopterygota</taxon>
        <taxon>Lepidoptera</taxon>
        <taxon>Glossata</taxon>
        <taxon>Ditrysia</taxon>
        <taxon>Tineoidea</taxon>
        <taxon>Psychidae</taxon>
        <taxon>Oiketicinae</taxon>
        <taxon>Eumeta</taxon>
    </lineage>
</organism>
<sequence>MSQDLDNNIELVFTLLVIASHRLVKVLPPDNDANFGVQRHMIPKKHWTFLENVQHVLNFAGSQTQYGESFN</sequence>
<gene>
    <name evidence="1" type="ORF">EVAR_4106_1</name>
</gene>
<keyword evidence="2" id="KW-1185">Reference proteome</keyword>
<protein>
    <submittedName>
        <fullName evidence="1">Uncharacterized protein</fullName>
    </submittedName>
</protein>
<accession>A0A4C1T4W5</accession>
<name>A0A4C1T4W5_EUMVA</name>
<evidence type="ECO:0000313" key="1">
    <source>
        <dbReference type="EMBL" id="GBP09256.1"/>
    </source>
</evidence>
<dbReference type="Proteomes" id="UP000299102">
    <property type="component" value="Unassembled WGS sequence"/>
</dbReference>